<dbReference type="Pfam" id="PF07847">
    <property type="entry name" value="PCO_ADO"/>
    <property type="match status" value="1"/>
</dbReference>
<evidence type="ECO:0000256" key="5">
    <source>
        <dbReference type="ARBA" id="ARBA00023002"/>
    </source>
</evidence>
<evidence type="ECO:0000256" key="7">
    <source>
        <dbReference type="ARBA" id="ARBA00024284"/>
    </source>
</evidence>
<dbReference type="CDD" id="cd20289">
    <property type="entry name" value="cupin_ADO"/>
    <property type="match status" value="1"/>
</dbReference>
<dbReference type="GO" id="GO:0046872">
    <property type="term" value="F:metal ion binding"/>
    <property type="evidence" value="ECO:0007669"/>
    <property type="project" value="UniProtKB-KW"/>
</dbReference>
<evidence type="ECO:0000256" key="2">
    <source>
        <dbReference type="ARBA" id="ARBA00006622"/>
    </source>
</evidence>
<evidence type="ECO:0000313" key="9">
    <source>
        <dbReference type="EMBL" id="KAF0916356.1"/>
    </source>
</evidence>
<dbReference type="PANTHER" id="PTHR22966:SF1">
    <property type="entry name" value="PLANT CYSTEINE OXIDASE 1"/>
    <property type="match status" value="1"/>
</dbReference>
<dbReference type="OrthoDB" id="271433at2759"/>
<dbReference type="EC" id="1.13.11.20" evidence="3"/>
<dbReference type="Gene3D" id="2.60.120.10">
    <property type="entry name" value="Jelly Rolls"/>
    <property type="match status" value="1"/>
</dbReference>
<evidence type="ECO:0000313" key="10">
    <source>
        <dbReference type="Proteomes" id="UP000479710"/>
    </source>
</evidence>
<evidence type="ECO:0000256" key="3">
    <source>
        <dbReference type="ARBA" id="ARBA00013133"/>
    </source>
</evidence>
<sequence>MAVPAATAVLRHRCPAGDGNDDHPSSAGVCGPRTLGPVCYAMKRGGSSKGTVESPSPSSRNINRRQKKPSTSSVEELALPDSAMSKIQAVYDIASDVFSPGFLPSPLAEANLTDFLDTLKLEDFGLDASMPYFKADPQGHPKVTYVHFGDDNLKFSFGVFCLPQSAVIPLHDHPGMTVFSKILYGSMHIKSYDWVKTPNGKNHISRETDGARFATVKTNTIYDDSSKTMVLYPETGGNLHCFTAATACAVLDVMGPPYCSDEGRDCSYYGVCPSPQVPCTFEMNTVLVKPSARA</sequence>
<comment type="caution">
    <text evidence="9">The sequence shown here is derived from an EMBL/GenBank/DDBJ whole genome shotgun (WGS) entry which is preliminary data.</text>
</comment>
<keyword evidence="6" id="KW-0408">Iron</keyword>
<keyword evidence="10" id="KW-1185">Reference proteome</keyword>
<keyword evidence="4" id="KW-0479">Metal-binding</keyword>
<dbReference type="AlphaFoldDB" id="A0A6G1DVA8"/>
<organism evidence="9 10">
    <name type="scientific">Oryza meyeriana var. granulata</name>
    <dbReference type="NCBI Taxonomy" id="110450"/>
    <lineage>
        <taxon>Eukaryota</taxon>
        <taxon>Viridiplantae</taxon>
        <taxon>Streptophyta</taxon>
        <taxon>Embryophyta</taxon>
        <taxon>Tracheophyta</taxon>
        <taxon>Spermatophyta</taxon>
        <taxon>Magnoliopsida</taxon>
        <taxon>Liliopsida</taxon>
        <taxon>Poales</taxon>
        <taxon>Poaceae</taxon>
        <taxon>BOP clade</taxon>
        <taxon>Oryzoideae</taxon>
        <taxon>Oryzeae</taxon>
        <taxon>Oryzinae</taxon>
        <taxon>Oryza</taxon>
        <taxon>Oryza meyeriana</taxon>
    </lineage>
</organism>
<protein>
    <recommendedName>
        <fullName evidence="3">cysteine dioxygenase</fullName>
        <ecNumber evidence="3">1.13.11.20</ecNumber>
    </recommendedName>
</protein>
<dbReference type="PANTHER" id="PTHR22966">
    <property type="entry name" value="2-AMINOETHANETHIOL DIOXYGENASE"/>
    <property type="match status" value="1"/>
</dbReference>
<proteinExistence type="inferred from homology"/>
<evidence type="ECO:0000256" key="4">
    <source>
        <dbReference type="ARBA" id="ARBA00022723"/>
    </source>
</evidence>
<name>A0A6G1DVA8_9ORYZ</name>
<accession>A0A6G1DVA8</accession>
<dbReference type="InterPro" id="IPR012864">
    <property type="entry name" value="PCO/ADO"/>
</dbReference>
<dbReference type="EMBL" id="SPHZ02000005">
    <property type="protein sequence ID" value="KAF0916356.1"/>
    <property type="molecule type" value="Genomic_DNA"/>
</dbReference>
<comment type="catalytic activity">
    <reaction evidence="7">
        <text>L-cysteine + O2 = 3-sulfino-L-alanine + H(+)</text>
        <dbReference type="Rhea" id="RHEA:20441"/>
        <dbReference type="ChEBI" id="CHEBI:15378"/>
        <dbReference type="ChEBI" id="CHEBI:15379"/>
        <dbReference type="ChEBI" id="CHEBI:35235"/>
        <dbReference type="ChEBI" id="CHEBI:61085"/>
        <dbReference type="EC" id="1.13.11.20"/>
    </reaction>
    <physiologicalReaction direction="left-to-right" evidence="7">
        <dbReference type="Rhea" id="RHEA:20442"/>
    </physiologicalReaction>
</comment>
<dbReference type="InterPro" id="IPR011051">
    <property type="entry name" value="RmlC_Cupin_sf"/>
</dbReference>
<evidence type="ECO:0000256" key="8">
    <source>
        <dbReference type="SAM" id="MobiDB-lite"/>
    </source>
</evidence>
<comment type="similarity">
    <text evidence="2">Belongs to the cysteine dioxygenase family.</text>
</comment>
<dbReference type="GO" id="GO:0017172">
    <property type="term" value="F:cysteine dioxygenase activity"/>
    <property type="evidence" value="ECO:0007669"/>
    <property type="project" value="UniProtKB-EC"/>
</dbReference>
<evidence type="ECO:0000256" key="6">
    <source>
        <dbReference type="ARBA" id="ARBA00023004"/>
    </source>
</evidence>
<comment type="cofactor">
    <cofactor evidence="1">
        <name>Fe(2+)</name>
        <dbReference type="ChEBI" id="CHEBI:29033"/>
    </cofactor>
</comment>
<keyword evidence="5" id="KW-0560">Oxidoreductase</keyword>
<dbReference type="SUPFAM" id="SSF51182">
    <property type="entry name" value="RmlC-like cupins"/>
    <property type="match status" value="1"/>
</dbReference>
<feature type="region of interest" description="Disordered" evidence="8">
    <location>
        <begin position="42"/>
        <end position="75"/>
    </location>
</feature>
<evidence type="ECO:0000256" key="1">
    <source>
        <dbReference type="ARBA" id="ARBA00001954"/>
    </source>
</evidence>
<gene>
    <name evidence="9" type="ORF">E2562_005952</name>
</gene>
<reference evidence="9 10" key="1">
    <citation type="submission" date="2019-11" db="EMBL/GenBank/DDBJ databases">
        <title>Whole genome sequence of Oryza granulata.</title>
        <authorList>
            <person name="Li W."/>
        </authorList>
    </citation>
    <scope>NUCLEOTIDE SEQUENCE [LARGE SCALE GENOMIC DNA]</scope>
    <source>
        <strain evidence="10">cv. Menghai</strain>
        <tissue evidence="9">Leaf</tissue>
    </source>
</reference>
<dbReference type="GO" id="GO:0070483">
    <property type="term" value="P:detection of hypoxia"/>
    <property type="evidence" value="ECO:0007669"/>
    <property type="project" value="UniProtKB-ARBA"/>
</dbReference>
<dbReference type="Proteomes" id="UP000479710">
    <property type="component" value="Unassembled WGS sequence"/>
</dbReference>
<dbReference type="InterPro" id="IPR014710">
    <property type="entry name" value="RmlC-like_jellyroll"/>
</dbReference>